<dbReference type="Pfam" id="PF00144">
    <property type="entry name" value="Beta-lactamase"/>
    <property type="match status" value="1"/>
</dbReference>
<accession>A0A8J2YUW7</accession>
<sequence>MIDLDLAKLTDHIDRLIAPWAKPATPGCTVGVLSGGRVLLQRSAGLASLELDVPIGPDTCFRVASVTKQFTCAAILLLGSEGKLRLDQDVHELLPNLPDFGERITLDHLMHNTSGLRDFLELMRMAGMDLQIPCTPEDLLAAIKLQRTLNFTPGGRFAYSNTNFLLLGRIVERLSGQPLGAFVGERILAPLGMTRSRLVQATSEVVPGLATGYIPQGDGYVRAGHAFPQGGEGGLVSCVGDLALWDHNFTTGTVGGVDLGEALAAQAPFLNGRTNSYARGLQVKPYRGLRTVDHGGLWPGFKTEFLRVPALGITVLAIANNAAVDCYRLAHRVLDGIVDGLPEVPAAPPLPPRAALDRLAGRYLDPETAATVEFSVTDDGTPSATMHGVPFALEATEDGRLTAARGAFDFVAQPTSDGESVAIEFDAGTHALFQRVPTAPVPLPVGLAGRYACAELGAIWTVTVESETSAQVAVSGPLHHAGPWPLRAIAGDRLRIEVPSVLFKAWFDIQVRHGTGTICSFEVSGARARRLRFDRLA</sequence>
<proteinExistence type="predicted"/>
<evidence type="ECO:0000313" key="3">
    <source>
        <dbReference type="Proteomes" id="UP000646365"/>
    </source>
</evidence>
<name>A0A8J2YUW7_9PROT</name>
<evidence type="ECO:0000313" key="2">
    <source>
        <dbReference type="EMBL" id="GGF21217.1"/>
    </source>
</evidence>
<reference evidence="2" key="2">
    <citation type="submission" date="2020-09" db="EMBL/GenBank/DDBJ databases">
        <authorList>
            <person name="Sun Q."/>
            <person name="Zhou Y."/>
        </authorList>
    </citation>
    <scope>NUCLEOTIDE SEQUENCE</scope>
    <source>
        <strain evidence="2">CGMCC 1.15725</strain>
    </source>
</reference>
<dbReference type="Gene3D" id="3.40.710.10">
    <property type="entry name" value="DD-peptidase/beta-lactamase superfamily"/>
    <property type="match status" value="1"/>
</dbReference>
<evidence type="ECO:0000259" key="1">
    <source>
        <dbReference type="Pfam" id="PF00144"/>
    </source>
</evidence>
<organism evidence="2 3">
    <name type="scientific">Aliidongia dinghuensis</name>
    <dbReference type="NCBI Taxonomy" id="1867774"/>
    <lineage>
        <taxon>Bacteria</taxon>
        <taxon>Pseudomonadati</taxon>
        <taxon>Pseudomonadota</taxon>
        <taxon>Alphaproteobacteria</taxon>
        <taxon>Rhodospirillales</taxon>
        <taxon>Dongiaceae</taxon>
        <taxon>Aliidongia</taxon>
    </lineage>
</organism>
<dbReference type="InterPro" id="IPR012338">
    <property type="entry name" value="Beta-lactam/transpept-like"/>
</dbReference>
<gene>
    <name evidence="2" type="ORF">GCM10011611_29140</name>
</gene>
<dbReference type="InterPro" id="IPR001466">
    <property type="entry name" value="Beta-lactam-related"/>
</dbReference>
<dbReference type="EMBL" id="BMJQ01000007">
    <property type="protein sequence ID" value="GGF21217.1"/>
    <property type="molecule type" value="Genomic_DNA"/>
</dbReference>
<keyword evidence="3" id="KW-1185">Reference proteome</keyword>
<dbReference type="Proteomes" id="UP000646365">
    <property type="component" value="Unassembled WGS sequence"/>
</dbReference>
<dbReference type="SUPFAM" id="SSF56601">
    <property type="entry name" value="beta-lactamase/transpeptidase-like"/>
    <property type="match status" value="1"/>
</dbReference>
<dbReference type="PANTHER" id="PTHR46825">
    <property type="entry name" value="D-ALANYL-D-ALANINE-CARBOXYPEPTIDASE/ENDOPEPTIDASE AMPH"/>
    <property type="match status" value="1"/>
</dbReference>
<feature type="domain" description="Beta-lactamase-related" evidence="1">
    <location>
        <begin position="20"/>
        <end position="321"/>
    </location>
</feature>
<reference evidence="2" key="1">
    <citation type="journal article" date="2014" name="Int. J. Syst. Evol. Microbiol.">
        <title>Complete genome sequence of Corynebacterium casei LMG S-19264T (=DSM 44701T), isolated from a smear-ripened cheese.</title>
        <authorList>
            <consortium name="US DOE Joint Genome Institute (JGI-PGF)"/>
            <person name="Walter F."/>
            <person name="Albersmeier A."/>
            <person name="Kalinowski J."/>
            <person name="Ruckert C."/>
        </authorList>
    </citation>
    <scope>NUCLEOTIDE SEQUENCE</scope>
    <source>
        <strain evidence="2">CGMCC 1.15725</strain>
    </source>
</reference>
<dbReference type="PANTHER" id="PTHR46825:SF9">
    <property type="entry name" value="BETA-LACTAMASE-RELATED DOMAIN-CONTAINING PROTEIN"/>
    <property type="match status" value="1"/>
</dbReference>
<dbReference type="RefSeq" id="WP_189046952.1">
    <property type="nucleotide sequence ID" value="NZ_BMJQ01000007.1"/>
</dbReference>
<comment type="caution">
    <text evidence="2">The sequence shown here is derived from an EMBL/GenBank/DDBJ whole genome shotgun (WGS) entry which is preliminary data.</text>
</comment>
<dbReference type="InterPro" id="IPR050491">
    <property type="entry name" value="AmpC-like"/>
</dbReference>
<dbReference type="AlphaFoldDB" id="A0A8J2YUW7"/>
<protein>
    <recommendedName>
        <fullName evidence="1">Beta-lactamase-related domain-containing protein</fullName>
    </recommendedName>
</protein>